<dbReference type="SUPFAM" id="SSF55874">
    <property type="entry name" value="ATPase domain of HSP90 chaperone/DNA topoisomerase II/histidine kinase"/>
    <property type="match status" value="1"/>
</dbReference>
<dbReference type="InterPro" id="IPR003594">
    <property type="entry name" value="HATPase_dom"/>
</dbReference>
<dbReference type="SMART" id="SM00388">
    <property type="entry name" value="HisKA"/>
    <property type="match status" value="1"/>
</dbReference>
<proteinExistence type="predicted"/>
<dbReference type="EC" id="2.7.13.3" evidence="2"/>
<dbReference type="PANTHER" id="PTHR43065">
    <property type="entry name" value="SENSOR HISTIDINE KINASE"/>
    <property type="match status" value="1"/>
</dbReference>
<dbReference type="InterPro" id="IPR003661">
    <property type="entry name" value="HisK_dim/P_dom"/>
</dbReference>
<dbReference type="Gene3D" id="3.30.565.10">
    <property type="entry name" value="Histidine kinase-like ATPase, C-terminal domain"/>
    <property type="match status" value="1"/>
</dbReference>
<evidence type="ECO:0000256" key="3">
    <source>
        <dbReference type="ARBA" id="ARBA00022553"/>
    </source>
</evidence>
<evidence type="ECO:0000256" key="2">
    <source>
        <dbReference type="ARBA" id="ARBA00012438"/>
    </source>
</evidence>
<sequence length="268" mass="28498">MQTGSAAQQSDLQQQLAELKAELLEAQKMAAIGELASTTTHEFNNLLTTILNYAKMGLRHTDDATRTRALEKILSAGTRAEKITNSVLGMARNRGASAAPTNLADLAGETLVLLERELGKYRVQVETDYQTDRRAMVVGAQIQQVLINLLTNARQAMVQGGRILIRVAEDAESGTVDLTVRDNGPGIAPEHLLKIFDRRFSTKAGPDASGKGGAGVGLSACKEIIENHGGRIRVESSVGRGAAFILKLPAVAEQPAGPTPVKRLGVPA</sequence>
<dbReference type="GO" id="GO:0000155">
    <property type="term" value="F:phosphorelay sensor kinase activity"/>
    <property type="evidence" value="ECO:0007669"/>
    <property type="project" value="InterPro"/>
</dbReference>
<evidence type="ECO:0000259" key="4">
    <source>
        <dbReference type="PROSITE" id="PS50109"/>
    </source>
</evidence>
<keyword evidence="3" id="KW-0597">Phosphoprotein</keyword>
<comment type="catalytic activity">
    <reaction evidence="1">
        <text>ATP + protein L-histidine = ADP + protein N-phospho-L-histidine.</text>
        <dbReference type="EC" id="2.7.13.3"/>
    </reaction>
</comment>
<dbReference type="PRINTS" id="PR00344">
    <property type="entry name" value="BCTRLSENSOR"/>
</dbReference>
<organism evidence="5 6">
    <name type="scientific">Posidoniimonas corsicana</name>
    <dbReference type="NCBI Taxonomy" id="1938618"/>
    <lineage>
        <taxon>Bacteria</taxon>
        <taxon>Pseudomonadati</taxon>
        <taxon>Planctomycetota</taxon>
        <taxon>Planctomycetia</taxon>
        <taxon>Pirellulales</taxon>
        <taxon>Lacipirellulaceae</taxon>
        <taxon>Posidoniimonas</taxon>
    </lineage>
</organism>
<dbReference type="SMART" id="SM00387">
    <property type="entry name" value="HATPase_c"/>
    <property type="match status" value="1"/>
</dbReference>
<evidence type="ECO:0000313" key="5">
    <source>
        <dbReference type="EMBL" id="TWT30282.1"/>
    </source>
</evidence>
<gene>
    <name evidence="5" type="primary">virA</name>
    <name evidence="5" type="ORF">KOR34_48400</name>
</gene>
<dbReference type="AlphaFoldDB" id="A0A5C5UXT2"/>
<feature type="domain" description="Histidine kinase" evidence="4">
    <location>
        <begin position="38"/>
        <end position="252"/>
    </location>
</feature>
<reference evidence="5 6" key="1">
    <citation type="submission" date="2019-02" db="EMBL/GenBank/DDBJ databases">
        <title>Deep-cultivation of Planctomycetes and their phenomic and genomic characterization uncovers novel biology.</title>
        <authorList>
            <person name="Wiegand S."/>
            <person name="Jogler M."/>
            <person name="Boedeker C."/>
            <person name="Pinto D."/>
            <person name="Vollmers J."/>
            <person name="Rivas-Marin E."/>
            <person name="Kohn T."/>
            <person name="Peeters S.H."/>
            <person name="Heuer A."/>
            <person name="Rast P."/>
            <person name="Oberbeckmann S."/>
            <person name="Bunk B."/>
            <person name="Jeske O."/>
            <person name="Meyerdierks A."/>
            <person name="Storesund J.E."/>
            <person name="Kallscheuer N."/>
            <person name="Luecker S."/>
            <person name="Lage O.M."/>
            <person name="Pohl T."/>
            <person name="Merkel B.J."/>
            <person name="Hornburger P."/>
            <person name="Mueller R.-W."/>
            <person name="Bruemmer F."/>
            <person name="Labrenz M."/>
            <person name="Spormann A.M."/>
            <person name="Op Den Camp H."/>
            <person name="Overmann J."/>
            <person name="Amann R."/>
            <person name="Jetten M.S.M."/>
            <person name="Mascher T."/>
            <person name="Medema M.H."/>
            <person name="Devos D.P."/>
            <person name="Kaster A.-K."/>
            <person name="Ovreas L."/>
            <person name="Rohde M."/>
            <person name="Galperin M.Y."/>
            <person name="Jogler C."/>
        </authorList>
    </citation>
    <scope>NUCLEOTIDE SEQUENCE [LARGE SCALE GENOMIC DNA]</scope>
    <source>
        <strain evidence="5 6">KOR34</strain>
    </source>
</reference>
<dbReference type="InterPro" id="IPR005467">
    <property type="entry name" value="His_kinase_dom"/>
</dbReference>
<dbReference type="RefSeq" id="WP_146568643.1">
    <property type="nucleotide sequence ID" value="NZ_SIHJ01000005.1"/>
</dbReference>
<evidence type="ECO:0000313" key="6">
    <source>
        <dbReference type="Proteomes" id="UP000316714"/>
    </source>
</evidence>
<name>A0A5C5UXT2_9BACT</name>
<dbReference type="EMBL" id="SIHJ01000005">
    <property type="protein sequence ID" value="TWT30282.1"/>
    <property type="molecule type" value="Genomic_DNA"/>
</dbReference>
<evidence type="ECO:0000256" key="1">
    <source>
        <dbReference type="ARBA" id="ARBA00000085"/>
    </source>
</evidence>
<dbReference type="SUPFAM" id="SSF47384">
    <property type="entry name" value="Homodimeric domain of signal transducing histidine kinase"/>
    <property type="match status" value="1"/>
</dbReference>
<keyword evidence="5" id="KW-0808">Transferase</keyword>
<keyword evidence="6" id="KW-1185">Reference proteome</keyword>
<dbReference type="Gene3D" id="1.10.287.130">
    <property type="match status" value="1"/>
</dbReference>
<comment type="caution">
    <text evidence="5">The sequence shown here is derived from an EMBL/GenBank/DDBJ whole genome shotgun (WGS) entry which is preliminary data.</text>
</comment>
<dbReference type="PANTHER" id="PTHR43065:SF42">
    <property type="entry name" value="TWO-COMPONENT SENSOR PPRA"/>
    <property type="match status" value="1"/>
</dbReference>
<dbReference type="Proteomes" id="UP000316714">
    <property type="component" value="Unassembled WGS sequence"/>
</dbReference>
<protein>
    <recommendedName>
        <fullName evidence="2">histidine kinase</fullName>
        <ecNumber evidence="2">2.7.13.3</ecNumber>
    </recommendedName>
</protein>
<dbReference type="InterPro" id="IPR004358">
    <property type="entry name" value="Sig_transdc_His_kin-like_C"/>
</dbReference>
<dbReference type="InterPro" id="IPR036890">
    <property type="entry name" value="HATPase_C_sf"/>
</dbReference>
<dbReference type="OrthoDB" id="9784397at2"/>
<accession>A0A5C5UXT2</accession>
<dbReference type="Pfam" id="PF02518">
    <property type="entry name" value="HATPase_c"/>
    <property type="match status" value="1"/>
</dbReference>
<dbReference type="InterPro" id="IPR036097">
    <property type="entry name" value="HisK_dim/P_sf"/>
</dbReference>
<dbReference type="PROSITE" id="PS50109">
    <property type="entry name" value="HIS_KIN"/>
    <property type="match status" value="1"/>
</dbReference>
<dbReference type="Pfam" id="PF00512">
    <property type="entry name" value="HisKA"/>
    <property type="match status" value="1"/>
</dbReference>